<comment type="subcellular location">
    <subcellularLocation>
        <location evidence="2">Secreted</location>
    </subcellularLocation>
</comment>
<dbReference type="GO" id="GO:0008237">
    <property type="term" value="F:metallopeptidase activity"/>
    <property type="evidence" value="ECO:0007669"/>
    <property type="project" value="InterPro"/>
</dbReference>
<dbReference type="Pfam" id="PF08548">
    <property type="entry name" value="Peptidase_M10_C"/>
    <property type="match status" value="1"/>
</dbReference>
<dbReference type="InterPro" id="IPR011049">
    <property type="entry name" value="Serralysin-like_metalloprot_C"/>
</dbReference>
<evidence type="ECO:0000256" key="5">
    <source>
        <dbReference type="SAM" id="MobiDB-lite"/>
    </source>
</evidence>
<evidence type="ECO:0000256" key="1">
    <source>
        <dbReference type="ARBA" id="ARBA00001913"/>
    </source>
</evidence>
<dbReference type="Gene3D" id="3.40.390.10">
    <property type="entry name" value="Collagenase (Catalytic Domain)"/>
    <property type="match status" value="1"/>
</dbReference>
<dbReference type="Proteomes" id="UP000596827">
    <property type="component" value="Unassembled WGS sequence"/>
</dbReference>
<proteinExistence type="predicted"/>
<reference evidence="7" key="1">
    <citation type="submission" date="2020-08" db="EMBL/GenBank/DDBJ databases">
        <title>Ramlibacter sp. GTP1 16S ribosomal RNA gene genome sequencing and assembly.</title>
        <authorList>
            <person name="Kang M."/>
        </authorList>
    </citation>
    <scope>NUCLEOTIDE SEQUENCE</scope>
    <source>
        <strain evidence="7">GTP1</strain>
    </source>
</reference>
<keyword evidence="8" id="KW-1185">Reference proteome</keyword>
<feature type="compositionally biased region" description="Low complexity" evidence="5">
    <location>
        <begin position="22"/>
        <end position="32"/>
    </location>
</feature>
<dbReference type="InterPro" id="IPR013858">
    <property type="entry name" value="Peptidase_M10B_C"/>
</dbReference>
<dbReference type="SUPFAM" id="SSF51120">
    <property type="entry name" value="beta-Roll"/>
    <property type="match status" value="1"/>
</dbReference>
<accession>A0A923M426</accession>
<dbReference type="GO" id="GO:0005615">
    <property type="term" value="C:extracellular space"/>
    <property type="evidence" value="ECO:0007669"/>
    <property type="project" value="InterPro"/>
</dbReference>
<feature type="region of interest" description="Disordered" evidence="5">
    <location>
        <begin position="18"/>
        <end position="41"/>
    </location>
</feature>
<dbReference type="InterPro" id="IPR024079">
    <property type="entry name" value="MetalloPept_cat_dom_sf"/>
</dbReference>
<dbReference type="CDD" id="cd04277">
    <property type="entry name" value="ZnMc_serralysin_like"/>
    <property type="match status" value="1"/>
</dbReference>
<evidence type="ECO:0000259" key="6">
    <source>
        <dbReference type="Pfam" id="PF08548"/>
    </source>
</evidence>
<dbReference type="GO" id="GO:0005509">
    <property type="term" value="F:calcium ion binding"/>
    <property type="evidence" value="ECO:0007669"/>
    <property type="project" value="InterPro"/>
</dbReference>
<organism evidence="7 8">
    <name type="scientific">Ramlibacter albus</name>
    <dbReference type="NCBI Taxonomy" id="2079448"/>
    <lineage>
        <taxon>Bacteria</taxon>
        <taxon>Pseudomonadati</taxon>
        <taxon>Pseudomonadota</taxon>
        <taxon>Betaproteobacteria</taxon>
        <taxon>Burkholderiales</taxon>
        <taxon>Comamonadaceae</taxon>
        <taxon>Ramlibacter</taxon>
    </lineage>
</organism>
<comment type="caution">
    <text evidence="7">The sequence shown here is derived from an EMBL/GenBank/DDBJ whole genome shotgun (WGS) entry which is preliminary data.</text>
</comment>
<evidence type="ECO:0000256" key="2">
    <source>
        <dbReference type="ARBA" id="ARBA00004613"/>
    </source>
</evidence>
<dbReference type="RefSeq" id="WP_187079932.1">
    <property type="nucleotide sequence ID" value="NZ_JACORU010000001.1"/>
</dbReference>
<dbReference type="Gene3D" id="2.150.10.10">
    <property type="entry name" value="Serralysin-like metalloprotease, C-terminal"/>
    <property type="match status" value="1"/>
</dbReference>
<comment type="cofactor">
    <cofactor evidence="1">
        <name>Ca(2+)</name>
        <dbReference type="ChEBI" id="CHEBI:29108"/>
    </cofactor>
</comment>
<gene>
    <name evidence="7" type="ORF">H8R02_03430</name>
</gene>
<dbReference type="InterPro" id="IPR001343">
    <property type="entry name" value="Hemolysn_Ca-bd"/>
</dbReference>
<name>A0A923M426_9BURK</name>
<dbReference type="PRINTS" id="PR00313">
    <property type="entry name" value="CABNDNGRPT"/>
</dbReference>
<sequence>MEQAVGWIEVDADALHAPGLEGPAASGGDVPAVPAPPAPSSTTVDLRTLQASDFAALVEGHVWGTARDADGRMVLTYSFAGAGASFLASDAFAATASAMAAADRATVRAVLDTIEAVAAVRFVEVADAGPQGSTLRYAYSSRPLDMGFAGYAFFPSAAAQAGDVWIGSTLATSDWDFYRADLVLHETLHALGLKHPFEGTRQLAAADNVIPNTVLSYSVLPGEGDGTLSRYPVEPMPLDVQALQALYGAAQHAQGDTTYRLADPAWQRGFHVIWDTGGADVLDARGVATGVHLDLGAGTRSDIGAVVYAAAVQRDGTMVSGAYHRTLAIAQGVTIEHATGTSFDDVLVGNAANNALVGGRGDDRLLGGAGDDWLAGGEGIDWLDGGAGIDTAYFTGTVGSYAFSADADHIYVRDLATGSIDTLTGIERAVFADFIFSPGLPPPVAPAGAPDFAG</sequence>
<evidence type="ECO:0000256" key="3">
    <source>
        <dbReference type="ARBA" id="ARBA00022525"/>
    </source>
</evidence>
<dbReference type="SUPFAM" id="SSF55486">
    <property type="entry name" value="Metalloproteases ('zincins'), catalytic domain"/>
    <property type="match status" value="1"/>
</dbReference>
<evidence type="ECO:0000313" key="7">
    <source>
        <dbReference type="EMBL" id="MBC5763486.1"/>
    </source>
</evidence>
<protein>
    <submittedName>
        <fullName evidence="7">M10 family metallopeptidase C-terminal domain-containing protein</fullName>
    </submittedName>
</protein>
<evidence type="ECO:0000256" key="4">
    <source>
        <dbReference type="ARBA" id="ARBA00022737"/>
    </source>
</evidence>
<dbReference type="InterPro" id="IPR034033">
    <property type="entry name" value="Serralysin-like"/>
</dbReference>
<dbReference type="AlphaFoldDB" id="A0A923M426"/>
<keyword evidence="4" id="KW-0677">Repeat</keyword>
<feature type="domain" description="Peptidase M10 serralysin C-terminal" evidence="6">
    <location>
        <begin position="245"/>
        <end position="406"/>
    </location>
</feature>
<keyword evidence="3" id="KW-0964">Secreted</keyword>
<dbReference type="PROSITE" id="PS00330">
    <property type="entry name" value="HEMOLYSIN_CALCIUM"/>
    <property type="match status" value="2"/>
</dbReference>
<evidence type="ECO:0000313" key="8">
    <source>
        <dbReference type="Proteomes" id="UP000596827"/>
    </source>
</evidence>
<dbReference type="Pfam" id="PF00353">
    <property type="entry name" value="HemolysinCabind"/>
    <property type="match status" value="2"/>
</dbReference>
<dbReference type="EMBL" id="JACORU010000001">
    <property type="protein sequence ID" value="MBC5763486.1"/>
    <property type="molecule type" value="Genomic_DNA"/>
</dbReference>
<dbReference type="InterPro" id="IPR018511">
    <property type="entry name" value="Hemolysin-typ_Ca-bd_CS"/>
</dbReference>